<comment type="subunit">
    <text evidence="9">Homodimer.</text>
</comment>
<dbReference type="EC" id="2.3.1.180" evidence="9"/>
<comment type="domain">
    <text evidence="9">The last Arg residue of the ACP-binding site is essential for the weak association between ACP/AcpP and FabH.</text>
</comment>
<evidence type="ECO:0000256" key="1">
    <source>
        <dbReference type="ARBA" id="ARBA00008642"/>
    </source>
</evidence>
<evidence type="ECO:0000256" key="5">
    <source>
        <dbReference type="ARBA" id="ARBA00023098"/>
    </source>
</evidence>
<proteinExistence type="inferred from homology"/>
<protein>
    <recommendedName>
        <fullName evidence="9">Beta-ketoacyl-[acyl-carrier-protein] synthase III</fullName>
        <shortName evidence="9">Beta-ketoacyl-ACP synthase III</shortName>
        <shortName evidence="9">KAS III</shortName>
        <ecNumber evidence="9">2.3.1.180</ecNumber>
    </recommendedName>
    <alternativeName>
        <fullName evidence="9">3-oxoacyl-[acyl-carrier-protein] synthase 3</fullName>
    </alternativeName>
    <alternativeName>
        <fullName evidence="9">3-oxoacyl-[acyl-carrier-protein] synthase III</fullName>
    </alternativeName>
</protein>
<comment type="catalytic activity">
    <reaction evidence="9">
        <text>malonyl-[ACP] + acetyl-CoA + H(+) = 3-oxobutanoyl-[ACP] + CO2 + CoA</text>
        <dbReference type="Rhea" id="RHEA:12080"/>
        <dbReference type="Rhea" id="RHEA-COMP:9623"/>
        <dbReference type="Rhea" id="RHEA-COMP:9625"/>
        <dbReference type="ChEBI" id="CHEBI:15378"/>
        <dbReference type="ChEBI" id="CHEBI:16526"/>
        <dbReference type="ChEBI" id="CHEBI:57287"/>
        <dbReference type="ChEBI" id="CHEBI:57288"/>
        <dbReference type="ChEBI" id="CHEBI:78449"/>
        <dbReference type="ChEBI" id="CHEBI:78450"/>
        <dbReference type="EC" id="2.3.1.180"/>
    </reaction>
</comment>
<keyword evidence="2 9" id="KW-0444">Lipid biosynthesis</keyword>
<comment type="pathway">
    <text evidence="9">Lipid metabolism; fatty acid biosynthesis.</text>
</comment>
<dbReference type="HAMAP" id="MF_01815">
    <property type="entry name" value="FabH"/>
    <property type="match status" value="1"/>
</dbReference>
<organism evidence="12 13">
    <name type="scientific">Aequitasia blattaphilus</name>
    <dbReference type="NCBI Taxonomy" id="2949332"/>
    <lineage>
        <taxon>Bacteria</taxon>
        <taxon>Bacillati</taxon>
        <taxon>Bacillota</taxon>
        <taxon>Clostridia</taxon>
        <taxon>Lachnospirales</taxon>
        <taxon>Lachnospiraceae</taxon>
        <taxon>Aequitasia</taxon>
    </lineage>
</organism>
<dbReference type="InterPro" id="IPR013747">
    <property type="entry name" value="ACP_syn_III_C"/>
</dbReference>
<feature type="domain" description="Beta-ketoacyl-[acyl-carrier-protein] synthase III N-terminal" evidence="11">
    <location>
        <begin position="105"/>
        <end position="171"/>
    </location>
</feature>
<evidence type="ECO:0000256" key="4">
    <source>
        <dbReference type="ARBA" id="ARBA00022832"/>
    </source>
</evidence>
<dbReference type="Proteomes" id="UP001523566">
    <property type="component" value="Unassembled WGS sequence"/>
</dbReference>
<dbReference type="SUPFAM" id="SSF53901">
    <property type="entry name" value="Thiolase-like"/>
    <property type="match status" value="1"/>
</dbReference>
<keyword evidence="13" id="KW-1185">Reference proteome</keyword>
<feature type="domain" description="Beta-ketoacyl-[acyl-carrier-protein] synthase III C-terminal" evidence="10">
    <location>
        <begin position="220"/>
        <end position="309"/>
    </location>
</feature>
<name>A0ABT1E7S6_9FIRM</name>
<evidence type="ECO:0000256" key="2">
    <source>
        <dbReference type="ARBA" id="ARBA00022516"/>
    </source>
</evidence>
<dbReference type="PANTHER" id="PTHR43091:SF1">
    <property type="entry name" value="BETA-KETOACYL-[ACYL-CARRIER-PROTEIN] SYNTHASE III, CHLOROPLASTIC"/>
    <property type="match status" value="1"/>
</dbReference>
<dbReference type="InterPro" id="IPR013751">
    <property type="entry name" value="ACP_syn_III_N"/>
</dbReference>
<dbReference type="Pfam" id="PF08545">
    <property type="entry name" value="ACP_syn_III"/>
    <property type="match status" value="1"/>
</dbReference>
<evidence type="ECO:0000256" key="8">
    <source>
        <dbReference type="ARBA" id="ARBA00023315"/>
    </source>
</evidence>
<dbReference type="CDD" id="cd00830">
    <property type="entry name" value="KAS_III"/>
    <property type="match status" value="1"/>
</dbReference>
<evidence type="ECO:0000256" key="9">
    <source>
        <dbReference type="HAMAP-Rule" id="MF_01815"/>
    </source>
</evidence>
<comment type="subcellular location">
    <subcellularLocation>
        <location evidence="9">Cytoplasm</location>
    </subcellularLocation>
</comment>
<dbReference type="InterPro" id="IPR016039">
    <property type="entry name" value="Thiolase-like"/>
</dbReference>
<dbReference type="InterPro" id="IPR004655">
    <property type="entry name" value="FabH"/>
</dbReference>
<comment type="similarity">
    <text evidence="1 9">Belongs to the thiolase-like superfamily. FabH family.</text>
</comment>
<keyword evidence="8 9" id="KW-0012">Acyltransferase</keyword>
<feature type="active site" evidence="9">
    <location>
        <position position="266"/>
    </location>
</feature>
<dbReference type="PANTHER" id="PTHR43091">
    <property type="entry name" value="3-OXOACYL-[ACYL-CARRIER-PROTEIN] SYNTHASE"/>
    <property type="match status" value="1"/>
</dbReference>
<keyword evidence="4 9" id="KW-0276">Fatty acid metabolism</keyword>
<comment type="caution">
    <text evidence="12">The sequence shown here is derived from an EMBL/GenBank/DDBJ whole genome shotgun (WGS) entry which is preliminary data.</text>
</comment>
<dbReference type="Gene3D" id="3.40.47.10">
    <property type="match status" value="1"/>
</dbReference>
<reference evidence="12 13" key="1">
    <citation type="journal article" date="2022" name="Genome Biol. Evol.">
        <title>Host diet, physiology and behaviors set the stage for Lachnospiraceae cladogenesis.</title>
        <authorList>
            <person name="Vera-Ponce De Leon A."/>
            <person name="Schneider M."/>
            <person name="Jahnes B.C."/>
            <person name="Sadowski V."/>
            <person name="Camuy-Velez L.A."/>
            <person name="Duan J."/>
            <person name="Sabree Z.L."/>
        </authorList>
    </citation>
    <scope>NUCLEOTIDE SEQUENCE [LARGE SCALE GENOMIC DNA]</scope>
    <source>
        <strain evidence="12 13">PAL113</strain>
    </source>
</reference>
<keyword evidence="6 9" id="KW-0275">Fatty acid biosynthesis</keyword>
<feature type="active site" evidence="9">
    <location>
        <position position="111"/>
    </location>
</feature>
<evidence type="ECO:0000259" key="11">
    <source>
        <dbReference type="Pfam" id="PF08545"/>
    </source>
</evidence>
<dbReference type="NCBIfam" id="TIGR00747">
    <property type="entry name" value="fabH"/>
    <property type="match status" value="1"/>
</dbReference>
<evidence type="ECO:0000313" key="12">
    <source>
        <dbReference type="EMBL" id="MCP1101879.1"/>
    </source>
</evidence>
<keyword evidence="5 9" id="KW-0443">Lipid metabolism</keyword>
<evidence type="ECO:0000259" key="10">
    <source>
        <dbReference type="Pfam" id="PF08541"/>
    </source>
</evidence>
<dbReference type="EMBL" id="JAMZFW010000006">
    <property type="protein sequence ID" value="MCP1101879.1"/>
    <property type="molecule type" value="Genomic_DNA"/>
</dbReference>
<evidence type="ECO:0000313" key="13">
    <source>
        <dbReference type="Proteomes" id="UP001523566"/>
    </source>
</evidence>
<keyword evidence="7 9" id="KW-0511">Multifunctional enzyme</keyword>
<accession>A0ABT1E7S6</accession>
<dbReference type="NCBIfam" id="NF006829">
    <property type="entry name" value="PRK09352.1"/>
    <property type="match status" value="1"/>
</dbReference>
<evidence type="ECO:0000256" key="3">
    <source>
        <dbReference type="ARBA" id="ARBA00022679"/>
    </source>
</evidence>
<comment type="function">
    <text evidence="9">Catalyzes the condensation reaction of fatty acid synthesis by the addition to an acyl acceptor of two carbons from malonyl-ACP. Catalyzes the first condensation reaction which initiates fatty acid synthesis and may therefore play a role in governing the total rate of fatty acid production. Possesses both acetoacetyl-ACP synthase and acetyl transacylase activities. Its substrate specificity determines the biosynthesis of branched-chain and/or straight-chain of fatty acids.</text>
</comment>
<evidence type="ECO:0000256" key="6">
    <source>
        <dbReference type="ARBA" id="ARBA00023160"/>
    </source>
</evidence>
<dbReference type="Pfam" id="PF08541">
    <property type="entry name" value="ACP_syn_III_C"/>
    <property type="match status" value="1"/>
</dbReference>
<keyword evidence="3 9" id="KW-0808">Transferase</keyword>
<gene>
    <name evidence="9" type="primary">fabH</name>
    <name evidence="12" type="ORF">NK125_05545</name>
</gene>
<evidence type="ECO:0000256" key="7">
    <source>
        <dbReference type="ARBA" id="ARBA00023268"/>
    </source>
</evidence>
<feature type="active site" evidence="9">
    <location>
        <position position="236"/>
    </location>
</feature>
<feature type="region of interest" description="ACP-binding" evidence="9">
    <location>
        <begin position="237"/>
        <end position="241"/>
    </location>
</feature>
<dbReference type="RefSeq" id="WP_262065668.1">
    <property type="nucleotide sequence ID" value="NZ_JAMXOD010000006.1"/>
</dbReference>
<sequence>MVGKIKGTGSYTPQYRMDNNELSTMVETSDEWIRERTGVVARHIAKEETNSEMASKAGENAMKNAKVDPLEVDLVIVATNSPEVQIPSIACLVQDNLGLKNATCYDLVAACSGFVYAYNAGLSYIISKMYKCILVIGSEALSTIVDWSDRGTCILFGDGAGAVVLKEEEGNYYLPATHTDGSKHNSLKLYPKESPYVQMDGGEVFKFAVSKVPTVVEEVLEKNQVEKSEIKYYVLHQANKRIVESVAKRLKEPMEKFPMNVMEYGNTSAASVPILLDEINQKGMLEKGDKIVIAGFGGGLTWGASIITW</sequence>
<keyword evidence="9" id="KW-0963">Cytoplasm</keyword>